<feature type="region of interest" description="Disordered" evidence="1">
    <location>
        <begin position="16"/>
        <end position="52"/>
    </location>
</feature>
<evidence type="ECO:0000313" key="2">
    <source>
        <dbReference type="EMBL" id="WTQ75855.1"/>
    </source>
</evidence>
<protein>
    <submittedName>
        <fullName evidence="2">Uncharacterized protein</fullName>
    </submittedName>
</protein>
<dbReference type="AlphaFoldDB" id="A0AAU1LXB9"/>
<accession>A0AAU1LXB9</accession>
<name>A0AAU1LXB9_9ACTN</name>
<proteinExistence type="predicted"/>
<feature type="compositionally biased region" description="Polar residues" evidence="1">
    <location>
        <begin position="31"/>
        <end position="41"/>
    </location>
</feature>
<sequence length="122" mass="13653">MTAGLGVMAPTRTKRIGTIDRPQTHDPRNQAPMTVTTSTTKEPVGSATPDVTIIGANDSRQNRTREMQLIPEALARAHMHDRLREAEEGRQAVRLMAARRMQRRAERASMRARRALAMAVMH</sequence>
<gene>
    <name evidence="2" type="ORF">OG222_23360</name>
</gene>
<evidence type="ECO:0000256" key="1">
    <source>
        <dbReference type="SAM" id="MobiDB-lite"/>
    </source>
</evidence>
<reference evidence="2" key="1">
    <citation type="submission" date="2022-10" db="EMBL/GenBank/DDBJ databases">
        <title>The complete genomes of actinobacterial strains from the NBC collection.</title>
        <authorList>
            <person name="Joergensen T.S."/>
            <person name="Alvarez Arevalo M."/>
            <person name="Sterndorff E.B."/>
            <person name="Faurdal D."/>
            <person name="Vuksanovic O."/>
            <person name="Mourched A.-S."/>
            <person name="Charusanti P."/>
            <person name="Shaw S."/>
            <person name="Blin K."/>
            <person name="Weber T."/>
        </authorList>
    </citation>
    <scope>NUCLEOTIDE SEQUENCE</scope>
    <source>
        <strain evidence="2">NBC_00148</strain>
    </source>
</reference>
<organism evidence="2">
    <name type="scientific">Streptomyces sp. NBC_00148</name>
    <dbReference type="NCBI Taxonomy" id="2903626"/>
    <lineage>
        <taxon>Bacteria</taxon>
        <taxon>Bacillati</taxon>
        <taxon>Actinomycetota</taxon>
        <taxon>Actinomycetes</taxon>
        <taxon>Kitasatosporales</taxon>
        <taxon>Streptomycetaceae</taxon>
        <taxon>Streptomyces</taxon>
    </lineage>
</organism>
<dbReference type="EMBL" id="CP108169">
    <property type="protein sequence ID" value="WTQ75855.1"/>
    <property type="molecule type" value="Genomic_DNA"/>
</dbReference>